<feature type="region of interest" description="Disordered" evidence="1">
    <location>
        <begin position="1"/>
        <end position="53"/>
    </location>
</feature>
<name>A0AAV3RP81_LITER</name>
<sequence>MIAGRGPNSTTLCISSLSRKGRRDRRHPGPRLLPEPGWRRGQQSYKRNVGSIEGGEKKESFLGQCKEGKLIVEHKGQASAEFIKGDLPFRIQNTSGNEEREISSKVATNDGLGGNGCNVQRR</sequence>
<feature type="region of interest" description="Disordered" evidence="1">
    <location>
        <begin position="95"/>
        <end position="122"/>
    </location>
</feature>
<keyword evidence="3" id="KW-1185">Reference proteome</keyword>
<comment type="caution">
    <text evidence="2">The sequence shown here is derived from an EMBL/GenBank/DDBJ whole genome shotgun (WGS) entry which is preliminary data.</text>
</comment>
<accession>A0AAV3RP81</accession>
<protein>
    <submittedName>
        <fullName evidence="2">Uncharacterized protein</fullName>
    </submittedName>
</protein>
<gene>
    <name evidence="2" type="ORF">LIER_29750</name>
</gene>
<evidence type="ECO:0000256" key="1">
    <source>
        <dbReference type="SAM" id="MobiDB-lite"/>
    </source>
</evidence>
<dbReference type="EMBL" id="BAABME010010355">
    <property type="protein sequence ID" value="GAA0177798.1"/>
    <property type="molecule type" value="Genomic_DNA"/>
</dbReference>
<proteinExistence type="predicted"/>
<evidence type="ECO:0000313" key="3">
    <source>
        <dbReference type="Proteomes" id="UP001454036"/>
    </source>
</evidence>
<feature type="compositionally biased region" description="Basic residues" evidence="1">
    <location>
        <begin position="19"/>
        <end position="29"/>
    </location>
</feature>
<reference evidence="2 3" key="1">
    <citation type="submission" date="2024-01" db="EMBL/GenBank/DDBJ databases">
        <title>The complete chloroplast genome sequence of Lithospermum erythrorhizon: insights into the phylogenetic relationship among Boraginaceae species and the maternal lineages of purple gromwells.</title>
        <authorList>
            <person name="Okada T."/>
            <person name="Watanabe K."/>
        </authorList>
    </citation>
    <scope>NUCLEOTIDE SEQUENCE [LARGE SCALE GENOMIC DNA]</scope>
</reference>
<feature type="compositionally biased region" description="Polar residues" evidence="1">
    <location>
        <begin position="7"/>
        <end position="18"/>
    </location>
</feature>
<organism evidence="2 3">
    <name type="scientific">Lithospermum erythrorhizon</name>
    <name type="common">Purple gromwell</name>
    <name type="synonym">Lithospermum officinale var. erythrorhizon</name>
    <dbReference type="NCBI Taxonomy" id="34254"/>
    <lineage>
        <taxon>Eukaryota</taxon>
        <taxon>Viridiplantae</taxon>
        <taxon>Streptophyta</taxon>
        <taxon>Embryophyta</taxon>
        <taxon>Tracheophyta</taxon>
        <taxon>Spermatophyta</taxon>
        <taxon>Magnoliopsida</taxon>
        <taxon>eudicotyledons</taxon>
        <taxon>Gunneridae</taxon>
        <taxon>Pentapetalae</taxon>
        <taxon>asterids</taxon>
        <taxon>lamiids</taxon>
        <taxon>Boraginales</taxon>
        <taxon>Boraginaceae</taxon>
        <taxon>Boraginoideae</taxon>
        <taxon>Lithospermeae</taxon>
        <taxon>Lithospermum</taxon>
    </lineage>
</organism>
<dbReference type="Proteomes" id="UP001454036">
    <property type="component" value="Unassembled WGS sequence"/>
</dbReference>
<evidence type="ECO:0000313" key="2">
    <source>
        <dbReference type="EMBL" id="GAA0177798.1"/>
    </source>
</evidence>
<dbReference type="AlphaFoldDB" id="A0AAV3RP81"/>